<dbReference type="PANTHER" id="PTHR13620">
    <property type="entry name" value="3-5 EXONUCLEASE"/>
    <property type="match status" value="1"/>
</dbReference>
<dbReference type="PANTHER" id="PTHR13620:SF59">
    <property type="entry name" value="POLYNUCLEOTIDYL TRANSFERASE, RIBONUCLEASE H-LIKE SUPERFAMILY PROTEIN"/>
    <property type="match status" value="1"/>
</dbReference>
<name>A0AAV1QUN2_9ROSI</name>
<proteinExistence type="predicted"/>
<dbReference type="Gene3D" id="3.30.420.10">
    <property type="entry name" value="Ribonuclease H-like superfamily/Ribonuclease H"/>
    <property type="match status" value="1"/>
</dbReference>
<gene>
    <name evidence="3" type="ORF">DCAF_LOCUS1366</name>
</gene>
<dbReference type="EMBL" id="CAWUPB010000131">
    <property type="protein sequence ID" value="CAK7323736.1"/>
    <property type="molecule type" value="Genomic_DNA"/>
</dbReference>
<keyword evidence="2" id="KW-0378">Hydrolase</keyword>
<dbReference type="SUPFAM" id="SSF53098">
    <property type="entry name" value="Ribonuclease H-like"/>
    <property type="match status" value="1"/>
</dbReference>
<evidence type="ECO:0000256" key="2">
    <source>
        <dbReference type="ARBA" id="ARBA00022801"/>
    </source>
</evidence>
<evidence type="ECO:0000313" key="4">
    <source>
        <dbReference type="Proteomes" id="UP001314170"/>
    </source>
</evidence>
<dbReference type="GO" id="GO:0008408">
    <property type="term" value="F:3'-5' exonuclease activity"/>
    <property type="evidence" value="ECO:0007669"/>
    <property type="project" value="TreeGrafter"/>
</dbReference>
<dbReference type="InterPro" id="IPR012337">
    <property type="entry name" value="RNaseH-like_sf"/>
</dbReference>
<evidence type="ECO:0000313" key="3">
    <source>
        <dbReference type="EMBL" id="CAK7323736.1"/>
    </source>
</evidence>
<dbReference type="InterPro" id="IPR036397">
    <property type="entry name" value="RNaseH_sf"/>
</dbReference>
<accession>A0AAV1QUN2</accession>
<dbReference type="GO" id="GO:0005634">
    <property type="term" value="C:nucleus"/>
    <property type="evidence" value="ECO:0007669"/>
    <property type="project" value="TreeGrafter"/>
</dbReference>
<dbReference type="InterPro" id="IPR051132">
    <property type="entry name" value="3-5_Exonuclease_domain"/>
</dbReference>
<dbReference type="Proteomes" id="UP001314170">
    <property type="component" value="Unassembled WGS sequence"/>
</dbReference>
<protein>
    <submittedName>
        <fullName evidence="3">Uncharacterized protein</fullName>
    </submittedName>
</protein>
<evidence type="ECO:0000256" key="1">
    <source>
        <dbReference type="ARBA" id="ARBA00022722"/>
    </source>
</evidence>
<dbReference type="GO" id="GO:0003676">
    <property type="term" value="F:nucleic acid binding"/>
    <property type="evidence" value="ECO:0007669"/>
    <property type="project" value="InterPro"/>
</dbReference>
<reference evidence="3 4" key="1">
    <citation type="submission" date="2024-01" db="EMBL/GenBank/DDBJ databases">
        <authorList>
            <person name="Waweru B."/>
        </authorList>
    </citation>
    <scope>NUCLEOTIDE SEQUENCE [LARGE SCALE GENOMIC DNA]</scope>
</reference>
<keyword evidence="4" id="KW-1185">Reference proteome</keyword>
<organism evidence="3 4">
    <name type="scientific">Dovyalis caffra</name>
    <dbReference type="NCBI Taxonomy" id="77055"/>
    <lineage>
        <taxon>Eukaryota</taxon>
        <taxon>Viridiplantae</taxon>
        <taxon>Streptophyta</taxon>
        <taxon>Embryophyta</taxon>
        <taxon>Tracheophyta</taxon>
        <taxon>Spermatophyta</taxon>
        <taxon>Magnoliopsida</taxon>
        <taxon>eudicotyledons</taxon>
        <taxon>Gunneridae</taxon>
        <taxon>Pentapetalae</taxon>
        <taxon>rosids</taxon>
        <taxon>fabids</taxon>
        <taxon>Malpighiales</taxon>
        <taxon>Salicaceae</taxon>
        <taxon>Flacourtieae</taxon>
        <taxon>Dovyalis</taxon>
    </lineage>
</organism>
<keyword evidence="1" id="KW-0540">Nuclease</keyword>
<dbReference type="AlphaFoldDB" id="A0AAV1QUN2"/>
<dbReference type="GO" id="GO:0005737">
    <property type="term" value="C:cytoplasm"/>
    <property type="evidence" value="ECO:0007669"/>
    <property type="project" value="TreeGrafter"/>
</dbReference>
<sequence>MYVPVSPQTPMCFPLNPQTPMFVLVPQTPINVLPPANPPTPMYVPWPTNPPTPMYVLEPANPQTTMYPPTSMNEQSTPEITIKEIQLNSHGKRPNVTREPLLDVAFSLALVSTGTSGTAPTTPADILQLCVGNLCLTFQLSQADTVPNNLQRFLLRPRNTFVGIWNSLDKHCLANSKHHLQVSGRVFDLSFRAKDDNGKSLRFESKYRIRQQCLGLPRRFADLRNNDHHWNAANLSLNQIMHACVDVYASCVLGMKVHAYDFERVSS</sequence>
<comment type="caution">
    <text evidence="3">The sequence shown here is derived from an EMBL/GenBank/DDBJ whole genome shotgun (WGS) entry which is preliminary data.</text>
</comment>